<accession>A0A221UZ01</accession>
<evidence type="ECO:0000313" key="2">
    <source>
        <dbReference type="Proteomes" id="UP000204551"/>
    </source>
</evidence>
<dbReference type="AlphaFoldDB" id="A0A221UZ01"/>
<proteinExistence type="predicted"/>
<dbReference type="EMBL" id="CP022515">
    <property type="protein sequence ID" value="ASO06584.1"/>
    <property type="molecule type" value="Genomic_DNA"/>
</dbReference>
<sequence length="45" mass="5426">MDKWILCLWMYKNEEQMIPLDPSNTQSSILSTQKIQKNLFHFEPV</sequence>
<dbReference type="KEGG" id="aalg:AREALGSMS7_03155"/>
<organism evidence="1 2">
    <name type="scientific">Arenibacter algicola</name>
    <dbReference type="NCBI Taxonomy" id="616991"/>
    <lineage>
        <taxon>Bacteria</taxon>
        <taxon>Pseudomonadati</taxon>
        <taxon>Bacteroidota</taxon>
        <taxon>Flavobacteriia</taxon>
        <taxon>Flavobacteriales</taxon>
        <taxon>Flavobacteriaceae</taxon>
        <taxon>Arenibacter</taxon>
    </lineage>
</organism>
<dbReference type="Proteomes" id="UP000204551">
    <property type="component" value="Chromosome"/>
</dbReference>
<name>A0A221UZ01_9FLAO</name>
<gene>
    <name evidence="1" type="ORF">AREALGSMS7_03155</name>
</gene>
<protein>
    <submittedName>
        <fullName evidence="1">Uncharacterized protein</fullName>
    </submittedName>
</protein>
<reference evidence="1 2" key="1">
    <citation type="submission" date="2017-07" db="EMBL/GenBank/DDBJ databases">
        <title>Genome Sequence of Arenibacter algicola Strain SMS7 Isolated from a culture of the Diatom Skeletonema marinoi.</title>
        <authorList>
            <person name="Topel M."/>
            <person name="Pinder M.I.M."/>
            <person name="Johansson O.N."/>
            <person name="Kourtchenko O."/>
            <person name="Godhe A."/>
            <person name="Clarke A.K."/>
        </authorList>
    </citation>
    <scope>NUCLEOTIDE SEQUENCE [LARGE SCALE GENOMIC DNA]</scope>
    <source>
        <strain evidence="1 2">SMS7</strain>
    </source>
</reference>
<evidence type="ECO:0000313" key="1">
    <source>
        <dbReference type="EMBL" id="ASO06584.1"/>
    </source>
</evidence>